<dbReference type="EMBL" id="MFKW01000075">
    <property type="protein sequence ID" value="OGG49372.1"/>
    <property type="molecule type" value="Genomic_DNA"/>
</dbReference>
<evidence type="ECO:0000313" key="1">
    <source>
        <dbReference type="EMBL" id="OGG49372.1"/>
    </source>
</evidence>
<protein>
    <recommendedName>
        <fullName evidence="3">HNH endonuclease</fullName>
    </recommendedName>
</protein>
<organism evidence="1 2">
    <name type="scientific">Candidatus Kaiserbacteria bacterium RIFCSPHIGHO2_01_FULL_54_36b</name>
    <dbReference type="NCBI Taxonomy" id="1798483"/>
    <lineage>
        <taxon>Bacteria</taxon>
        <taxon>Candidatus Kaiseribacteriota</taxon>
    </lineage>
</organism>
<gene>
    <name evidence="1" type="ORF">A2704_04320</name>
</gene>
<reference evidence="1 2" key="1">
    <citation type="journal article" date="2016" name="Nat. Commun.">
        <title>Thousands of microbial genomes shed light on interconnected biogeochemical processes in an aquifer system.</title>
        <authorList>
            <person name="Anantharaman K."/>
            <person name="Brown C.T."/>
            <person name="Hug L.A."/>
            <person name="Sharon I."/>
            <person name="Castelle C.J."/>
            <person name="Probst A.J."/>
            <person name="Thomas B.C."/>
            <person name="Singh A."/>
            <person name="Wilkins M.J."/>
            <person name="Karaoz U."/>
            <person name="Brodie E.L."/>
            <person name="Williams K.H."/>
            <person name="Hubbard S.S."/>
            <person name="Banfield J.F."/>
        </authorList>
    </citation>
    <scope>NUCLEOTIDE SEQUENCE [LARGE SCALE GENOMIC DNA]</scope>
</reference>
<sequence length="106" mass="12087">MANNWGIPEWLEAEVRNRDKLCVYCRIPLKEHAQAKGTPGDKATFEHIDNDGLPTKENIMMCCTACNSSKGVKKLSDWLNTPYCKQKNINEKTVAKPVKEYLTRES</sequence>
<proteinExistence type="predicted"/>
<dbReference type="AlphaFoldDB" id="A0A1F6CKG5"/>
<comment type="caution">
    <text evidence="1">The sequence shown here is derived from an EMBL/GenBank/DDBJ whole genome shotgun (WGS) entry which is preliminary data.</text>
</comment>
<evidence type="ECO:0000313" key="2">
    <source>
        <dbReference type="Proteomes" id="UP000176445"/>
    </source>
</evidence>
<dbReference type="Proteomes" id="UP000176445">
    <property type="component" value="Unassembled WGS sequence"/>
</dbReference>
<accession>A0A1F6CKG5</accession>
<name>A0A1F6CKG5_9BACT</name>
<dbReference type="Gene3D" id="1.10.30.50">
    <property type="match status" value="1"/>
</dbReference>
<evidence type="ECO:0008006" key="3">
    <source>
        <dbReference type="Google" id="ProtNLM"/>
    </source>
</evidence>